<dbReference type="PROSITE" id="PS50002">
    <property type="entry name" value="SH3"/>
    <property type="match status" value="2"/>
</dbReference>
<evidence type="ECO:0000256" key="3">
    <source>
        <dbReference type="PROSITE-ProRule" id="PRU00192"/>
    </source>
</evidence>
<dbReference type="CDD" id="cd00174">
    <property type="entry name" value="SH3"/>
    <property type="match status" value="1"/>
</dbReference>
<dbReference type="SUPFAM" id="SSF50044">
    <property type="entry name" value="SH3-domain"/>
    <property type="match status" value="2"/>
</dbReference>
<dbReference type="SMART" id="SM00454">
    <property type="entry name" value="SAM"/>
    <property type="match status" value="1"/>
</dbReference>
<feature type="domain" description="SAM" evidence="7">
    <location>
        <begin position="68"/>
        <end position="131"/>
    </location>
</feature>
<accession>A0A1Y2HTR9</accession>
<feature type="region of interest" description="Disordered" evidence="5">
    <location>
        <begin position="244"/>
        <end position="286"/>
    </location>
</feature>
<dbReference type="Proteomes" id="UP000193411">
    <property type="component" value="Unassembled WGS sequence"/>
</dbReference>
<dbReference type="InterPro" id="IPR000159">
    <property type="entry name" value="RA_dom"/>
</dbReference>
<protein>
    <recommendedName>
        <fullName evidence="11">SAM domain-containing protein</fullName>
    </recommendedName>
</protein>
<feature type="compositionally biased region" description="Polar residues" evidence="5">
    <location>
        <begin position="413"/>
        <end position="430"/>
    </location>
</feature>
<feature type="compositionally biased region" description="Pro residues" evidence="5">
    <location>
        <begin position="436"/>
        <end position="451"/>
    </location>
</feature>
<proteinExistence type="predicted"/>
<dbReference type="GO" id="GO:0005737">
    <property type="term" value="C:cytoplasm"/>
    <property type="evidence" value="ECO:0007669"/>
    <property type="project" value="TreeGrafter"/>
</dbReference>
<dbReference type="InterPro" id="IPR036028">
    <property type="entry name" value="SH3-like_dom_sf"/>
</dbReference>
<evidence type="ECO:0000256" key="1">
    <source>
        <dbReference type="ARBA" id="ARBA00022443"/>
    </source>
</evidence>
<feature type="domain" description="SH3" evidence="6">
    <location>
        <begin position="580"/>
        <end position="639"/>
    </location>
</feature>
<dbReference type="Gene3D" id="1.10.150.50">
    <property type="entry name" value="Transcription Factor, Ets-1"/>
    <property type="match status" value="1"/>
</dbReference>
<feature type="compositionally biased region" description="Low complexity" evidence="5">
    <location>
        <begin position="255"/>
        <end position="270"/>
    </location>
</feature>
<feature type="region of interest" description="Disordered" evidence="5">
    <location>
        <begin position="639"/>
        <end position="669"/>
    </location>
</feature>
<dbReference type="Pfam" id="PF00788">
    <property type="entry name" value="RA"/>
    <property type="match status" value="1"/>
</dbReference>
<dbReference type="CDD" id="cd01786">
    <property type="entry name" value="RA_STE50"/>
    <property type="match status" value="1"/>
</dbReference>
<dbReference type="InterPro" id="IPR001660">
    <property type="entry name" value="SAM"/>
</dbReference>
<evidence type="ECO:0008006" key="11">
    <source>
        <dbReference type="Google" id="ProtNLM"/>
    </source>
</evidence>
<gene>
    <name evidence="9" type="ORF">BCR44DRAFT_378999</name>
</gene>
<sequence length="669" mass="71101">MLNHPHPPHVTMAHPLPFFTASLSASSVPPRSASVANSSGPPIANGGAVGGPNITSSPSPDIQHVTTWDASKVAAWIVSAGFNGYDRRFLENDISGDVLVHLNDEFLQEMVIDKVGTRIAMLKAIYALKKMHGVPIEAGDFVPLVDPTDASKSTAPSERKRSLFSFFDSHHSAGEPADPRRIVETLRHQADQMQRMSNEISQLTSELQRLREDVNPLIGRTSTSSSRMGTKKSPTLLTRSLTSAGLSNPMSASTPALNSSGASASSTSAWSPPPMPGVAVPPATDDASGTIKVYGDRLPSRQHDGYKSFKVHRDETCSTFLPSVLRKYKINDDWSQYALFIVPGAGNERCLGYDEYPFRVYTEYFVTAPASPEPYFVLRHIKQASALLSRDGGRPTAAYATKESTDLKYRGGTSRTAGGNATPPTSTANIDQPIVPSLPPTLPPPIPPAPATGPIIGIPTSSSSASASTFRTGTSDSAASSHRPTPSPSMPTIPSISAPPTSADGPTITDDPLPPPTESSGAVAVYEYNAQRPDELSLIIGDRVVIRSRSTGWCVVDKDGETGWVPAGCLIEENKGENEIEGKRGRVLFDYDKIGPNELSIKKGEALTLVKGYQHWLLVESLAGVRGWVPSCYVTISKSRTGGSGGGAGDKDGAKKPRSGSPVPDLVKG</sequence>
<evidence type="ECO:0000256" key="5">
    <source>
        <dbReference type="SAM" id="MobiDB-lite"/>
    </source>
</evidence>
<feature type="domain" description="SH3" evidence="6">
    <location>
        <begin position="517"/>
        <end position="575"/>
    </location>
</feature>
<dbReference type="SUPFAM" id="SSF54236">
    <property type="entry name" value="Ubiquitin-like"/>
    <property type="match status" value="1"/>
</dbReference>
<dbReference type="Pfam" id="PF00018">
    <property type="entry name" value="SH3_1"/>
    <property type="match status" value="2"/>
</dbReference>
<dbReference type="AlphaFoldDB" id="A0A1Y2HTR9"/>
<evidence type="ECO:0000259" key="8">
    <source>
        <dbReference type="PROSITE" id="PS50200"/>
    </source>
</evidence>
<dbReference type="SUPFAM" id="SSF47769">
    <property type="entry name" value="SAM/Pointed domain"/>
    <property type="match status" value="1"/>
</dbReference>
<keyword evidence="10" id="KW-1185">Reference proteome</keyword>
<feature type="compositionally biased region" description="Low complexity" evidence="5">
    <location>
        <begin position="452"/>
        <end position="475"/>
    </location>
</feature>
<dbReference type="SMART" id="SM00326">
    <property type="entry name" value="SH3"/>
    <property type="match status" value="2"/>
</dbReference>
<dbReference type="Gene3D" id="2.30.30.40">
    <property type="entry name" value="SH3 Domains"/>
    <property type="match status" value="2"/>
</dbReference>
<evidence type="ECO:0000256" key="4">
    <source>
        <dbReference type="SAM" id="Coils"/>
    </source>
</evidence>
<dbReference type="EMBL" id="MCFL01000014">
    <property type="protein sequence ID" value="ORZ37083.1"/>
    <property type="molecule type" value="Genomic_DNA"/>
</dbReference>
<dbReference type="GO" id="GO:0007165">
    <property type="term" value="P:signal transduction"/>
    <property type="evidence" value="ECO:0007669"/>
    <property type="project" value="InterPro"/>
</dbReference>
<dbReference type="PANTHER" id="PTHR15706">
    <property type="entry name" value="SH3 MULTIPLE DOMAIN"/>
    <property type="match status" value="1"/>
</dbReference>
<evidence type="ECO:0000313" key="10">
    <source>
        <dbReference type="Proteomes" id="UP000193411"/>
    </source>
</evidence>
<evidence type="ECO:0000313" key="9">
    <source>
        <dbReference type="EMBL" id="ORZ37083.1"/>
    </source>
</evidence>
<dbReference type="PROSITE" id="PS50105">
    <property type="entry name" value="SAM_DOMAIN"/>
    <property type="match status" value="1"/>
</dbReference>
<dbReference type="InterPro" id="IPR001452">
    <property type="entry name" value="SH3_domain"/>
</dbReference>
<dbReference type="InterPro" id="IPR013761">
    <property type="entry name" value="SAM/pointed_sf"/>
</dbReference>
<feature type="domain" description="Ras-associating" evidence="8">
    <location>
        <begin position="287"/>
        <end position="383"/>
    </location>
</feature>
<dbReference type="PROSITE" id="PS50200">
    <property type="entry name" value="RA"/>
    <property type="match status" value="1"/>
</dbReference>
<feature type="coiled-coil region" evidence="4">
    <location>
        <begin position="186"/>
        <end position="213"/>
    </location>
</feature>
<keyword evidence="2" id="KW-0677">Repeat</keyword>
<feature type="compositionally biased region" description="Low complexity" evidence="5">
    <location>
        <begin position="30"/>
        <end position="39"/>
    </location>
</feature>
<feature type="region of interest" description="Disordered" evidence="5">
    <location>
        <begin position="392"/>
        <end position="520"/>
    </location>
</feature>
<feature type="region of interest" description="Disordered" evidence="5">
    <location>
        <begin position="30"/>
        <end position="60"/>
    </location>
</feature>
<name>A0A1Y2HTR9_9FUNG</name>
<dbReference type="Pfam" id="PF07647">
    <property type="entry name" value="SAM_2"/>
    <property type="match status" value="1"/>
</dbReference>
<keyword evidence="4" id="KW-0175">Coiled coil</keyword>
<feature type="compositionally biased region" description="Low complexity" evidence="5">
    <location>
        <begin position="492"/>
        <end position="511"/>
    </location>
</feature>
<feature type="non-terminal residue" evidence="9">
    <location>
        <position position="669"/>
    </location>
</feature>
<reference evidence="9 10" key="1">
    <citation type="submission" date="2016-07" db="EMBL/GenBank/DDBJ databases">
        <title>Pervasive Adenine N6-methylation of Active Genes in Fungi.</title>
        <authorList>
            <consortium name="DOE Joint Genome Institute"/>
            <person name="Mondo S.J."/>
            <person name="Dannebaum R.O."/>
            <person name="Kuo R.C."/>
            <person name="Labutti K."/>
            <person name="Haridas S."/>
            <person name="Kuo A."/>
            <person name="Salamov A."/>
            <person name="Ahrendt S.R."/>
            <person name="Lipzen A."/>
            <person name="Sullivan W."/>
            <person name="Andreopoulos W.B."/>
            <person name="Clum A."/>
            <person name="Lindquist E."/>
            <person name="Daum C."/>
            <person name="Ramamoorthy G.K."/>
            <person name="Gryganskyi A."/>
            <person name="Culley D."/>
            <person name="Magnuson J.K."/>
            <person name="James T.Y."/>
            <person name="O'Malley M.A."/>
            <person name="Stajich J.E."/>
            <person name="Spatafora J.W."/>
            <person name="Visel A."/>
            <person name="Grigoriev I.V."/>
        </authorList>
    </citation>
    <scope>NUCLEOTIDE SEQUENCE [LARGE SCALE GENOMIC DNA]</scope>
    <source>
        <strain evidence="9 10">PL171</strain>
    </source>
</reference>
<dbReference type="SMART" id="SM00314">
    <property type="entry name" value="RA"/>
    <property type="match status" value="1"/>
</dbReference>
<dbReference type="PANTHER" id="PTHR15706:SF2">
    <property type="entry name" value="SH3 AND PX DOMAIN-CONTAINING PROTEIN 2A"/>
    <property type="match status" value="1"/>
</dbReference>
<dbReference type="InterPro" id="IPR029071">
    <property type="entry name" value="Ubiquitin-like_domsf"/>
</dbReference>
<dbReference type="OrthoDB" id="8883818at2759"/>
<organism evidence="9 10">
    <name type="scientific">Catenaria anguillulae PL171</name>
    <dbReference type="NCBI Taxonomy" id="765915"/>
    <lineage>
        <taxon>Eukaryota</taxon>
        <taxon>Fungi</taxon>
        <taxon>Fungi incertae sedis</taxon>
        <taxon>Blastocladiomycota</taxon>
        <taxon>Blastocladiomycetes</taxon>
        <taxon>Blastocladiales</taxon>
        <taxon>Catenariaceae</taxon>
        <taxon>Catenaria</taxon>
    </lineage>
</organism>
<evidence type="ECO:0000256" key="2">
    <source>
        <dbReference type="ARBA" id="ARBA00022737"/>
    </source>
</evidence>
<evidence type="ECO:0000259" key="7">
    <source>
        <dbReference type="PROSITE" id="PS50105"/>
    </source>
</evidence>
<dbReference type="Gene3D" id="3.10.20.90">
    <property type="entry name" value="Phosphatidylinositol 3-kinase Catalytic Subunit, Chain A, domain 1"/>
    <property type="match status" value="1"/>
</dbReference>
<feature type="compositionally biased region" description="Polar residues" evidence="5">
    <location>
        <begin position="244"/>
        <end position="254"/>
    </location>
</feature>
<comment type="caution">
    <text evidence="9">The sequence shown here is derived from an EMBL/GenBank/DDBJ whole genome shotgun (WGS) entry which is preliminary data.</text>
</comment>
<evidence type="ECO:0000259" key="6">
    <source>
        <dbReference type="PROSITE" id="PS50002"/>
    </source>
</evidence>
<dbReference type="STRING" id="765915.A0A1Y2HTR9"/>
<keyword evidence="1 3" id="KW-0728">SH3 domain</keyword>
<dbReference type="InterPro" id="IPR051228">
    <property type="entry name" value="NADPH_Oxidase/PX-Domain"/>
</dbReference>